<dbReference type="InterPro" id="IPR039425">
    <property type="entry name" value="RNA_pol_sigma-70-like"/>
</dbReference>
<dbReference type="EMBL" id="PYYB01000002">
    <property type="protein sequence ID" value="PTL56485.1"/>
    <property type="molecule type" value="Genomic_DNA"/>
</dbReference>
<proteinExistence type="inferred from homology"/>
<name>A0A2T4UFC1_9ACTN</name>
<organism evidence="7 8">
    <name type="scientific">Paraconexibacter algicola</name>
    <dbReference type="NCBI Taxonomy" id="2133960"/>
    <lineage>
        <taxon>Bacteria</taxon>
        <taxon>Bacillati</taxon>
        <taxon>Actinomycetota</taxon>
        <taxon>Thermoleophilia</taxon>
        <taxon>Solirubrobacterales</taxon>
        <taxon>Paraconexibacteraceae</taxon>
        <taxon>Paraconexibacter</taxon>
    </lineage>
</organism>
<evidence type="ECO:0000256" key="1">
    <source>
        <dbReference type="ARBA" id="ARBA00010641"/>
    </source>
</evidence>
<dbReference type="Gene3D" id="1.10.1740.10">
    <property type="match status" value="1"/>
</dbReference>
<dbReference type="InterPro" id="IPR036388">
    <property type="entry name" value="WH-like_DNA-bd_sf"/>
</dbReference>
<dbReference type="Gene3D" id="1.10.10.10">
    <property type="entry name" value="Winged helix-like DNA-binding domain superfamily/Winged helix DNA-binding domain"/>
    <property type="match status" value="1"/>
</dbReference>
<evidence type="ECO:0000256" key="2">
    <source>
        <dbReference type="ARBA" id="ARBA00023015"/>
    </source>
</evidence>
<dbReference type="GO" id="GO:0016987">
    <property type="term" value="F:sigma factor activity"/>
    <property type="evidence" value="ECO:0007669"/>
    <property type="project" value="UniProtKB-KW"/>
</dbReference>
<accession>A0A2T4UFC1</accession>
<comment type="caution">
    <text evidence="7">The sequence shown here is derived from an EMBL/GenBank/DDBJ whole genome shotgun (WGS) entry which is preliminary data.</text>
</comment>
<comment type="similarity">
    <text evidence="1">Belongs to the sigma-70 factor family. ECF subfamily.</text>
</comment>
<dbReference type="InterPro" id="IPR013324">
    <property type="entry name" value="RNA_pol_sigma_r3/r4-like"/>
</dbReference>
<feature type="domain" description="RNA polymerase sigma-70 region 2" evidence="5">
    <location>
        <begin position="38"/>
        <end position="103"/>
    </location>
</feature>
<dbReference type="PANTHER" id="PTHR43133">
    <property type="entry name" value="RNA POLYMERASE ECF-TYPE SIGMA FACTO"/>
    <property type="match status" value="1"/>
</dbReference>
<dbReference type="InterPro" id="IPR013325">
    <property type="entry name" value="RNA_pol_sigma_r2"/>
</dbReference>
<dbReference type="NCBIfam" id="TIGR02937">
    <property type="entry name" value="sigma70-ECF"/>
    <property type="match status" value="1"/>
</dbReference>
<dbReference type="GO" id="GO:0006352">
    <property type="term" value="P:DNA-templated transcription initiation"/>
    <property type="evidence" value="ECO:0007669"/>
    <property type="project" value="InterPro"/>
</dbReference>
<dbReference type="SUPFAM" id="SSF88659">
    <property type="entry name" value="Sigma3 and sigma4 domains of RNA polymerase sigma factors"/>
    <property type="match status" value="1"/>
</dbReference>
<protein>
    <submittedName>
        <fullName evidence="7">RNA polymerase subunit sigma-24</fullName>
    </submittedName>
</protein>
<dbReference type="SUPFAM" id="SSF88946">
    <property type="entry name" value="Sigma2 domain of RNA polymerase sigma factors"/>
    <property type="match status" value="1"/>
</dbReference>
<reference evidence="7 8" key="1">
    <citation type="submission" date="2018-03" db="EMBL/GenBank/DDBJ databases">
        <title>Aquarubrobacter algicola gen. nov., sp. nov., a novel actinobacterium isolated from shallow eutrophic lake during the end of cyanobacterial harmful algal blooms.</title>
        <authorList>
            <person name="Chun S.J."/>
        </authorList>
    </citation>
    <scope>NUCLEOTIDE SEQUENCE [LARGE SCALE GENOMIC DNA]</scope>
    <source>
        <strain evidence="7 8">Seoho-28</strain>
    </source>
</reference>
<keyword evidence="3" id="KW-0731">Sigma factor</keyword>
<dbReference type="Pfam" id="PF08281">
    <property type="entry name" value="Sigma70_r4_2"/>
    <property type="match status" value="1"/>
</dbReference>
<keyword evidence="2" id="KW-0805">Transcription regulation</keyword>
<evidence type="ECO:0000256" key="3">
    <source>
        <dbReference type="ARBA" id="ARBA00023082"/>
    </source>
</evidence>
<gene>
    <name evidence="7" type="ORF">C7Y72_16120</name>
</gene>
<dbReference type="InterPro" id="IPR014284">
    <property type="entry name" value="RNA_pol_sigma-70_dom"/>
</dbReference>
<dbReference type="InterPro" id="IPR013249">
    <property type="entry name" value="RNA_pol_sigma70_r4_t2"/>
</dbReference>
<evidence type="ECO:0000313" key="8">
    <source>
        <dbReference type="Proteomes" id="UP000240739"/>
    </source>
</evidence>
<keyword evidence="4" id="KW-0804">Transcription</keyword>
<dbReference type="GO" id="GO:0003677">
    <property type="term" value="F:DNA binding"/>
    <property type="evidence" value="ECO:0007669"/>
    <property type="project" value="InterPro"/>
</dbReference>
<evidence type="ECO:0000259" key="6">
    <source>
        <dbReference type="Pfam" id="PF08281"/>
    </source>
</evidence>
<keyword evidence="8" id="KW-1185">Reference proteome</keyword>
<evidence type="ECO:0000259" key="5">
    <source>
        <dbReference type="Pfam" id="PF04542"/>
    </source>
</evidence>
<dbReference type="InterPro" id="IPR007627">
    <property type="entry name" value="RNA_pol_sigma70_r2"/>
</dbReference>
<dbReference type="PANTHER" id="PTHR43133:SF62">
    <property type="entry name" value="RNA POLYMERASE SIGMA FACTOR SIGZ"/>
    <property type="match status" value="1"/>
</dbReference>
<sequence length="202" mass="22771">MPLVRRSQSPVSAPFSDLADEDLMQLVRQGEPGAFDLIYQRHATAAFSLAYRMTGARNQAEDVVQEAFLSLWRSNARYDRSRGSVRTWVLGIVHNRAIDSLRRSVVHDRRRASDEGIEERFEAKDRTDVEVARRSEAQEVRSALKTLPPEQCKVIELAYFGGFTHSEIAAMLETPIGTVKGRMRLGLEKMRGQLGGLQEIPS</sequence>
<dbReference type="CDD" id="cd06171">
    <property type="entry name" value="Sigma70_r4"/>
    <property type="match status" value="1"/>
</dbReference>
<dbReference type="AlphaFoldDB" id="A0A2T4UFC1"/>
<feature type="domain" description="RNA polymerase sigma factor 70 region 4 type 2" evidence="6">
    <location>
        <begin position="138"/>
        <end position="190"/>
    </location>
</feature>
<dbReference type="Proteomes" id="UP000240739">
    <property type="component" value="Unassembled WGS sequence"/>
</dbReference>
<evidence type="ECO:0000256" key="4">
    <source>
        <dbReference type="ARBA" id="ARBA00023163"/>
    </source>
</evidence>
<evidence type="ECO:0000313" key="7">
    <source>
        <dbReference type="EMBL" id="PTL56485.1"/>
    </source>
</evidence>
<dbReference type="Pfam" id="PF04542">
    <property type="entry name" value="Sigma70_r2"/>
    <property type="match status" value="1"/>
</dbReference>
<dbReference type="OrthoDB" id="9784272at2"/>